<accession>A0A5J6V7K0</accession>
<keyword evidence="1" id="KW-0472">Membrane</keyword>
<protein>
    <submittedName>
        <fullName evidence="2">Uncharacterized protein</fullName>
    </submittedName>
</protein>
<dbReference type="RefSeq" id="WP_158061436.1">
    <property type="nucleotide sequence ID" value="NZ_CP044427.1"/>
</dbReference>
<evidence type="ECO:0000313" key="3">
    <source>
        <dbReference type="Proteomes" id="UP000326546"/>
    </source>
</evidence>
<reference evidence="2 3" key="1">
    <citation type="submission" date="2019-09" db="EMBL/GenBank/DDBJ databases">
        <title>Serinicoccus pratensis sp. nov., isolated from meadow soil.</title>
        <authorList>
            <person name="Zhang W."/>
        </authorList>
    </citation>
    <scope>NUCLEOTIDE SEQUENCE [LARGE SCALE GENOMIC DNA]</scope>
    <source>
        <strain evidence="2 3">W204</strain>
    </source>
</reference>
<evidence type="ECO:0000256" key="1">
    <source>
        <dbReference type="SAM" id="Phobius"/>
    </source>
</evidence>
<keyword evidence="1" id="KW-0812">Transmembrane</keyword>
<dbReference type="AlphaFoldDB" id="A0A5J6V7K0"/>
<feature type="transmembrane region" description="Helical" evidence="1">
    <location>
        <begin position="190"/>
        <end position="211"/>
    </location>
</feature>
<keyword evidence="3" id="KW-1185">Reference proteome</keyword>
<feature type="transmembrane region" description="Helical" evidence="1">
    <location>
        <begin position="153"/>
        <end position="178"/>
    </location>
</feature>
<organism evidence="2 3">
    <name type="scientific">Ornithinimicrobium pratense</name>
    <dbReference type="NCBI Taxonomy" id="2593973"/>
    <lineage>
        <taxon>Bacteria</taxon>
        <taxon>Bacillati</taxon>
        <taxon>Actinomycetota</taxon>
        <taxon>Actinomycetes</taxon>
        <taxon>Micrococcales</taxon>
        <taxon>Ornithinimicrobiaceae</taxon>
        <taxon>Ornithinimicrobium</taxon>
    </lineage>
</organism>
<proteinExistence type="predicted"/>
<dbReference type="EMBL" id="CP044427">
    <property type="protein sequence ID" value="QFG69053.1"/>
    <property type="molecule type" value="Genomic_DNA"/>
</dbReference>
<dbReference type="Proteomes" id="UP000326546">
    <property type="component" value="Chromosome"/>
</dbReference>
<name>A0A5J6V7K0_9MICO</name>
<gene>
    <name evidence="2" type="ORF">FY030_10365</name>
</gene>
<keyword evidence="1" id="KW-1133">Transmembrane helix</keyword>
<evidence type="ECO:0000313" key="2">
    <source>
        <dbReference type="EMBL" id="QFG69053.1"/>
    </source>
</evidence>
<dbReference type="KEGG" id="serw:FY030_10365"/>
<sequence>MSEDSGKIADGLHEDIRTESLGLMDDVQRFSAQRLEGEPISMGDLLEAATAFSTRGAHISAVAAIQTSTLNKVAVNTYEAVEKVSRDAKATLARVDTLATQTASLNEVATGTYETVERVSRDAEATLTRVDTVAKDARSISDRVERLHQPRGLFLLGVFVVLSNAAVAAAIIGLYYLGTAILSQVNVSRGLATGIVSSLIAAALIGVLTWIGKLIKNLLQGGQSKQNRAKDGE</sequence>